<protein>
    <submittedName>
        <fullName evidence="2">Uncharacterized protein</fullName>
    </submittedName>
</protein>
<evidence type="ECO:0000256" key="1">
    <source>
        <dbReference type="SAM" id="Coils"/>
    </source>
</evidence>
<keyword evidence="1" id="KW-0175">Coiled coil</keyword>
<sequence>MPSSPGTPVWIDMKVDKQLNNTAQSFSEADSDATRYRQEAHQLRATVSTLQGERDGLQANVSSLNAGMQQLKQSHADEVKSLNSKHDLKGGKEKNKISDLQRALLASQESTIAWPDKRLRTEYDRLKRDIEAIASPDRQANRIPPQGRLPPTLDPTGFLQRVSHTKGPAHFLIKTEIRDVLHRHFFSIQYGFGAFGKENGK</sequence>
<accession>A0AAD5RFE8</accession>
<dbReference type="AlphaFoldDB" id="A0AAD5RFE8"/>
<dbReference type="Proteomes" id="UP001201980">
    <property type="component" value="Unassembled WGS sequence"/>
</dbReference>
<evidence type="ECO:0000313" key="2">
    <source>
        <dbReference type="EMBL" id="KAJ2891938.1"/>
    </source>
</evidence>
<keyword evidence="3" id="KW-1185">Reference proteome</keyword>
<proteinExistence type="predicted"/>
<gene>
    <name evidence="2" type="ORF">MKZ38_010510</name>
</gene>
<name>A0AAD5RFE8_9PEZI</name>
<feature type="coiled-coil region" evidence="1">
    <location>
        <begin position="33"/>
        <end position="60"/>
    </location>
</feature>
<dbReference type="EMBL" id="JAKWBI020000939">
    <property type="protein sequence ID" value="KAJ2891938.1"/>
    <property type="molecule type" value="Genomic_DNA"/>
</dbReference>
<dbReference type="Gene3D" id="1.20.5.1160">
    <property type="entry name" value="Vasodilator-stimulated phosphoprotein"/>
    <property type="match status" value="1"/>
</dbReference>
<organism evidence="2 3">
    <name type="scientific">Zalerion maritima</name>
    <dbReference type="NCBI Taxonomy" id="339359"/>
    <lineage>
        <taxon>Eukaryota</taxon>
        <taxon>Fungi</taxon>
        <taxon>Dikarya</taxon>
        <taxon>Ascomycota</taxon>
        <taxon>Pezizomycotina</taxon>
        <taxon>Sordariomycetes</taxon>
        <taxon>Lulworthiomycetidae</taxon>
        <taxon>Lulworthiales</taxon>
        <taxon>Lulworthiaceae</taxon>
        <taxon>Zalerion</taxon>
    </lineage>
</organism>
<reference evidence="2" key="1">
    <citation type="submission" date="2022-07" db="EMBL/GenBank/DDBJ databases">
        <title>Draft genome sequence of Zalerion maritima ATCC 34329, a (micro)plastics degrading marine fungus.</title>
        <authorList>
            <person name="Paco A."/>
            <person name="Goncalves M.F.M."/>
            <person name="Rocha-Santos T.A.P."/>
            <person name="Alves A."/>
        </authorList>
    </citation>
    <scope>NUCLEOTIDE SEQUENCE</scope>
    <source>
        <strain evidence="2">ATCC 34329</strain>
    </source>
</reference>
<comment type="caution">
    <text evidence="2">The sequence shown here is derived from an EMBL/GenBank/DDBJ whole genome shotgun (WGS) entry which is preliminary data.</text>
</comment>
<evidence type="ECO:0000313" key="3">
    <source>
        <dbReference type="Proteomes" id="UP001201980"/>
    </source>
</evidence>